<evidence type="ECO:0000256" key="5">
    <source>
        <dbReference type="ARBA" id="ARBA00022989"/>
    </source>
</evidence>
<reference evidence="10" key="1">
    <citation type="submission" date="2021-02" db="EMBL/GenBank/DDBJ databases">
        <authorList>
            <person name="Nowell W R."/>
        </authorList>
    </citation>
    <scope>NUCLEOTIDE SEQUENCE</scope>
</reference>
<feature type="domain" description="MRH" evidence="9">
    <location>
        <begin position="27"/>
        <end position="158"/>
    </location>
</feature>
<accession>A0A814HUN9</accession>
<keyword evidence="5" id="KW-1133">Transmembrane helix</keyword>
<comment type="caution">
    <text evidence="10">The sequence shown here is derived from an EMBL/GenBank/DDBJ whole genome shotgun (WGS) entry which is preliminary data.</text>
</comment>
<evidence type="ECO:0000256" key="4">
    <source>
        <dbReference type="ARBA" id="ARBA00022729"/>
    </source>
</evidence>
<dbReference type="InterPro" id="IPR044865">
    <property type="entry name" value="MRH_dom"/>
</dbReference>
<dbReference type="Proteomes" id="UP000663864">
    <property type="component" value="Unassembled WGS sequence"/>
</dbReference>
<evidence type="ECO:0000313" key="16">
    <source>
        <dbReference type="Proteomes" id="UP000663882"/>
    </source>
</evidence>
<keyword evidence="3" id="KW-0812">Transmembrane</keyword>
<keyword evidence="6" id="KW-0472">Membrane</keyword>
<evidence type="ECO:0000256" key="8">
    <source>
        <dbReference type="SAM" id="SignalP"/>
    </source>
</evidence>
<dbReference type="InterPro" id="IPR009011">
    <property type="entry name" value="Man6P_isomerase_rcpt-bd_dom_sf"/>
</dbReference>
<sequence>MMNLFFFFVFFTIQLTQQVSINQLTKNDCTYKDGRFGHINLSKVGLKQGIPAFRHIRNGEFYYSYNPCYPFSEESACINVAICQIYKDESASFILGYNSQVTWSISADGKVTLIYSTDDRQTIVNLVCSQELDQLIINGEYEHKHYNLTLSSKCACWNQC</sequence>
<dbReference type="Proteomes" id="UP000663823">
    <property type="component" value="Unassembled WGS sequence"/>
</dbReference>
<dbReference type="EMBL" id="CAJOAX010001061">
    <property type="protein sequence ID" value="CAF3681384.1"/>
    <property type="molecule type" value="Genomic_DNA"/>
</dbReference>
<evidence type="ECO:0000313" key="14">
    <source>
        <dbReference type="EMBL" id="CAF3738069.1"/>
    </source>
</evidence>
<keyword evidence="2" id="KW-0813">Transport</keyword>
<evidence type="ECO:0000256" key="1">
    <source>
        <dbReference type="ARBA" id="ARBA00004308"/>
    </source>
</evidence>
<dbReference type="EMBL" id="CAJOBE010001372">
    <property type="protein sequence ID" value="CAF3738069.1"/>
    <property type="molecule type" value="Genomic_DNA"/>
</dbReference>
<keyword evidence="7" id="KW-1015">Disulfide bond</keyword>
<gene>
    <name evidence="14" type="ORF">FNK824_LOCUS11509</name>
    <name evidence="15" type="ORF">JBS370_LOCUS14301</name>
    <name evidence="13" type="ORF">OTI717_LOCUS11246</name>
    <name evidence="10" type="ORF">RFH988_LOCUS14884</name>
    <name evidence="12" type="ORF">SEV965_LOCUS22065</name>
    <name evidence="11" type="ORF">ZHD862_LOCUS15568</name>
</gene>
<evidence type="ECO:0000256" key="3">
    <source>
        <dbReference type="ARBA" id="ARBA00022692"/>
    </source>
</evidence>
<dbReference type="PANTHER" id="PTHR15071:SF0">
    <property type="entry name" value="MANNOSE 6-PHOSPHATE RECEPTOR-LIKE PROTEIN 1"/>
    <property type="match status" value="1"/>
</dbReference>
<dbReference type="EMBL" id="CAJNOO010000704">
    <property type="protein sequence ID" value="CAF1014909.1"/>
    <property type="molecule type" value="Genomic_DNA"/>
</dbReference>
<evidence type="ECO:0000256" key="7">
    <source>
        <dbReference type="ARBA" id="ARBA00023157"/>
    </source>
</evidence>
<dbReference type="Gene3D" id="2.70.130.10">
    <property type="entry name" value="Mannose-6-phosphate receptor binding domain"/>
    <property type="match status" value="1"/>
</dbReference>
<evidence type="ECO:0000259" key="9">
    <source>
        <dbReference type="PROSITE" id="PS51914"/>
    </source>
</evidence>
<dbReference type="AlphaFoldDB" id="A0A814HUN9"/>
<feature type="signal peptide" evidence="8">
    <location>
        <begin position="1"/>
        <end position="18"/>
    </location>
</feature>
<evidence type="ECO:0000313" key="15">
    <source>
        <dbReference type="EMBL" id="CAF3782516.1"/>
    </source>
</evidence>
<dbReference type="Proteomes" id="UP000663882">
    <property type="component" value="Unassembled WGS sequence"/>
</dbReference>
<evidence type="ECO:0000313" key="13">
    <source>
        <dbReference type="EMBL" id="CAF3681384.1"/>
    </source>
</evidence>
<dbReference type="EMBL" id="CAJNOU010001537">
    <property type="protein sequence ID" value="CAF1218701.1"/>
    <property type="molecule type" value="Genomic_DNA"/>
</dbReference>
<evidence type="ECO:0000313" key="12">
    <source>
        <dbReference type="EMBL" id="CAF1218701.1"/>
    </source>
</evidence>
<dbReference type="PANTHER" id="PTHR15071">
    <property type="entry name" value="MANNOSE-6-PHOSPHATE RECEPTOR FAMILY MEMBER"/>
    <property type="match status" value="1"/>
</dbReference>
<feature type="chain" id="PRO_5035600823" description="MRH domain-containing protein" evidence="8">
    <location>
        <begin position="19"/>
        <end position="160"/>
    </location>
</feature>
<dbReference type="EMBL" id="CAJNOT010000709">
    <property type="protein sequence ID" value="CAF1061106.1"/>
    <property type="molecule type" value="Genomic_DNA"/>
</dbReference>
<proteinExistence type="predicted"/>
<dbReference type="Proteomes" id="UP000663889">
    <property type="component" value="Unassembled WGS sequence"/>
</dbReference>
<comment type="subcellular location">
    <subcellularLocation>
        <location evidence="1">Endomembrane system</location>
    </subcellularLocation>
</comment>
<evidence type="ECO:0000256" key="6">
    <source>
        <dbReference type="ARBA" id="ARBA00023136"/>
    </source>
</evidence>
<dbReference type="GO" id="GO:0000139">
    <property type="term" value="C:Golgi membrane"/>
    <property type="evidence" value="ECO:0007669"/>
    <property type="project" value="UniProtKB-SubCell"/>
</dbReference>
<organism evidence="10 16">
    <name type="scientific">Rotaria sordida</name>
    <dbReference type="NCBI Taxonomy" id="392033"/>
    <lineage>
        <taxon>Eukaryota</taxon>
        <taxon>Metazoa</taxon>
        <taxon>Spiralia</taxon>
        <taxon>Gnathifera</taxon>
        <taxon>Rotifera</taxon>
        <taxon>Eurotatoria</taxon>
        <taxon>Bdelloidea</taxon>
        <taxon>Philodinida</taxon>
        <taxon>Philodinidae</taxon>
        <taxon>Rotaria</taxon>
    </lineage>
</organism>
<dbReference type="EMBL" id="CAJOBD010001280">
    <property type="protein sequence ID" value="CAF3782516.1"/>
    <property type="molecule type" value="Genomic_DNA"/>
</dbReference>
<dbReference type="Proteomes" id="UP000663874">
    <property type="component" value="Unassembled WGS sequence"/>
</dbReference>
<dbReference type="GO" id="GO:0005802">
    <property type="term" value="C:trans-Golgi network"/>
    <property type="evidence" value="ECO:0007669"/>
    <property type="project" value="TreeGrafter"/>
</dbReference>
<dbReference type="OrthoDB" id="29460at2759"/>
<name>A0A814HUN9_9BILA</name>
<dbReference type="PROSITE" id="PS51914">
    <property type="entry name" value="MRH"/>
    <property type="match status" value="1"/>
</dbReference>
<evidence type="ECO:0000313" key="10">
    <source>
        <dbReference type="EMBL" id="CAF1014909.1"/>
    </source>
</evidence>
<dbReference type="GO" id="GO:0010008">
    <property type="term" value="C:endosome membrane"/>
    <property type="evidence" value="ECO:0007669"/>
    <property type="project" value="UniProtKB-SubCell"/>
</dbReference>
<keyword evidence="4 8" id="KW-0732">Signal</keyword>
<dbReference type="SUPFAM" id="SSF50911">
    <property type="entry name" value="Mannose 6-phosphate receptor domain"/>
    <property type="match status" value="1"/>
</dbReference>
<dbReference type="Proteomes" id="UP000663836">
    <property type="component" value="Unassembled WGS sequence"/>
</dbReference>
<protein>
    <recommendedName>
        <fullName evidence="9">MRH domain-containing protein</fullName>
    </recommendedName>
</protein>
<evidence type="ECO:0000256" key="2">
    <source>
        <dbReference type="ARBA" id="ARBA00022448"/>
    </source>
</evidence>
<evidence type="ECO:0000313" key="11">
    <source>
        <dbReference type="EMBL" id="CAF1061106.1"/>
    </source>
</evidence>